<keyword evidence="3" id="KW-1185">Reference proteome</keyword>
<evidence type="ECO:0000313" key="3">
    <source>
        <dbReference type="Proteomes" id="UP000321258"/>
    </source>
</evidence>
<proteinExistence type="predicted"/>
<sequence>MKGLWLAVLAAIILAPPAAAQTQQGWAQCRTVADSLERLKCFDGLGPAPVAQVGAYEKMTLIDWKTDKASLQGKKVEVEGLAMPFAGGALLSIQAGDVSPVFLDVERVPRDQRRRLLGCSPMCRLSVQGSGGTVQYQQGIIADTLSFR</sequence>
<dbReference type="EMBL" id="BJZT01000032">
    <property type="protein sequence ID" value="GEP00635.1"/>
    <property type="molecule type" value="Genomic_DNA"/>
</dbReference>
<dbReference type="Proteomes" id="UP000321258">
    <property type="component" value="Unassembled WGS sequence"/>
</dbReference>
<dbReference type="AlphaFoldDB" id="A0A512ISE6"/>
<evidence type="ECO:0000313" key="2">
    <source>
        <dbReference type="EMBL" id="GEP00635.1"/>
    </source>
</evidence>
<feature type="chain" id="PRO_5022195757" evidence="1">
    <location>
        <begin position="21"/>
        <end position="148"/>
    </location>
</feature>
<name>A0A512ISE6_9HYPH</name>
<reference evidence="2 3" key="1">
    <citation type="submission" date="2019-07" db="EMBL/GenBank/DDBJ databases">
        <title>Whole genome shotgun sequence of Methylobacterium haplocladii NBRC 107714.</title>
        <authorList>
            <person name="Hosoyama A."/>
            <person name="Uohara A."/>
            <person name="Ohji S."/>
            <person name="Ichikawa N."/>
        </authorList>
    </citation>
    <scope>NUCLEOTIDE SEQUENCE [LARGE SCALE GENOMIC DNA]</scope>
    <source>
        <strain evidence="2 3">NBRC 107714</strain>
    </source>
</reference>
<accession>A0A512ISE6</accession>
<organism evidence="2 3">
    <name type="scientific">Methylobacterium haplocladii</name>
    <dbReference type="NCBI Taxonomy" id="1176176"/>
    <lineage>
        <taxon>Bacteria</taxon>
        <taxon>Pseudomonadati</taxon>
        <taxon>Pseudomonadota</taxon>
        <taxon>Alphaproteobacteria</taxon>
        <taxon>Hyphomicrobiales</taxon>
        <taxon>Methylobacteriaceae</taxon>
        <taxon>Methylobacterium</taxon>
    </lineage>
</organism>
<protein>
    <submittedName>
        <fullName evidence="2">Uncharacterized protein</fullName>
    </submittedName>
</protein>
<dbReference type="RefSeq" id="WP_147080084.1">
    <property type="nucleotide sequence ID" value="NZ_BJZT01000032.1"/>
</dbReference>
<comment type="caution">
    <text evidence="2">The sequence shown here is derived from an EMBL/GenBank/DDBJ whole genome shotgun (WGS) entry which is preliminary data.</text>
</comment>
<feature type="signal peptide" evidence="1">
    <location>
        <begin position="1"/>
        <end position="20"/>
    </location>
</feature>
<keyword evidence="1" id="KW-0732">Signal</keyword>
<gene>
    <name evidence="2" type="ORF">MHA02_30220</name>
</gene>
<evidence type="ECO:0000256" key="1">
    <source>
        <dbReference type="SAM" id="SignalP"/>
    </source>
</evidence>